<keyword evidence="3" id="KW-1185">Reference proteome</keyword>
<comment type="caution">
    <text evidence="2">The sequence shown here is derived from an EMBL/GenBank/DDBJ whole genome shotgun (WGS) entry which is preliminary data.</text>
</comment>
<dbReference type="Proteomes" id="UP001595850">
    <property type="component" value="Unassembled WGS sequence"/>
</dbReference>
<evidence type="ECO:0000313" key="2">
    <source>
        <dbReference type="EMBL" id="MFC4057780.1"/>
    </source>
</evidence>
<feature type="transmembrane region" description="Helical" evidence="1">
    <location>
        <begin position="132"/>
        <end position="152"/>
    </location>
</feature>
<name>A0ABV8I768_9ACTN</name>
<dbReference type="CDD" id="cd05709">
    <property type="entry name" value="S2P-M50"/>
    <property type="match status" value="1"/>
</dbReference>
<dbReference type="Gene3D" id="1.10.10.1150">
    <property type="entry name" value="Coenzyme PQQ synthesis protein D (PqqD)"/>
    <property type="match status" value="1"/>
</dbReference>
<organism evidence="2 3">
    <name type="scientific">Planomonospora corallina</name>
    <dbReference type="NCBI Taxonomy" id="1806052"/>
    <lineage>
        <taxon>Bacteria</taxon>
        <taxon>Bacillati</taxon>
        <taxon>Actinomycetota</taxon>
        <taxon>Actinomycetes</taxon>
        <taxon>Streptosporangiales</taxon>
        <taxon>Streptosporangiaceae</taxon>
        <taxon>Planomonospora</taxon>
    </lineage>
</organism>
<dbReference type="InterPro" id="IPR008792">
    <property type="entry name" value="PQQD"/>
</dbReference>
<feature type="transmembrane region" description="Helical" evidence="1">
    <location>
        <begin position="164"/>
        <end position="185"/>
    </location>
</feature>
<feature type="transmembrane region" description="Helical" evidence="1">
    <location>
        <begin position="323"/>
        <end position="348"/>
    </location>
</feature>
<feature type="transmembrane region" description="Helical" evidence="1">
    <location>
        <begin position="225"/>
        <end position="250"/>
    </location>
</feature>
<proteinExistence type="predicted"/>
<accession>A0ABV8I768</accession>
<protein>
    <submittedName>
        <fullName evidence="2">PqqD family peptide modification chaperone</fullName>
    </submittedName>
</protein>
<keyword evidence="1" id="KW-0812">Transmembrane</keyword>
<dbReference type="RefSeq" id="WP_377285869.1">
    <property type="nucleotide sequence ID" value="NZ_JBHSBM010000011.1"/>
</dbReference>
<evidence type="ECO:0000313" key="3">
    <source>
        <dbReference type="Proteomes" id="UP001595850"/>
    </source>
</evidence>
<sequence length="356" mass="38606">MNTIPLQLRPDVEVITGIDDRPLLFNAATGRYVALTPAGVRMLDLLDGSRTGAAITARLAGDREDLRGRIDAFLGDLRQAGVLTVEPQEADRRSRILRFSLREHMPRLKLTGRIEHIMEPIAAVLRRIPPRVLTGAVLALVLAGLLVGGYALTHPEGRSYPALWWVALPILIVQVIFHEAAHALACQYLRAPIREAGVGLMLYFMPVAYVDRTDAYRIRSRAGRVMIALAGPFSDQVWFGVTGVVALTVAGPVGDIAYVLLVFQALLTIVNLNPLLPSDGYHAVAAAVRAVNLRGRAFAYLAHVVLRSPLPSSMHGLGGWKRAGYLTFGGLCLVYAVGLAVLVVNNLWTMIGGLFS</sequence>
<reference evidence="3" key="1">
    <citation type="journal article" date="2019" name="Int. J. Syst. Evol. Microbiol.">
        <title>The Global Catalogue of Microorganisms (GCM) 10K type strain sequencing project: providing services to taxonomists for standard genome sequencing and annotation.</title>
        <authorList>
            <consortium name="The Broad Institute Genomics Platform"/>
            <consortium name="The Broad Institute Genome Sequencing Center for Infectious Disease"/>
            <person name="Wu L."/>
            <person name="Ma J."/>
        </authorList>
    </citation>
    <scope>NUCLEOTIDE SEQUENCE [LARGE SCALE GENOMIC DNA]</scope>
    <source>
        <strain evidence="3">TBRC 4489</strain>
    </source>
</reference>
<evidence type="ECO:0000256" key="1">
    <source>
        <dbReference type="SAM" id="Phobius"/>
    </source>
</evidence>
<dbReference type="EMBL" id="JBHSBM010000011">
    <property type="protein sequence ID" value="MFC4057780.1"/>
    <property type="molecule type" value="Genomic_DNA"/>
</dbReference>
<keyword evidence="1" id="KW-1133">Transmembrane helix</keyword>
<dbReference type="InterPro" id="IPR041881">
    <property type="entry name" value="PqqD_sf"/>
</dbReference>
<gene>
    <name evidence="2" type="ORF">ACFOWE_05715</name>
</gene>
<dbReference type="Pfam" id="PF05402">
    <property type="entry name" value="PqqD"/>
    <property type="match status" value="1"/>
</dbReference>
<keyword evidence="1" id="KW-0472">Membrane</keyword>